<feature type="transmembrane region" description="Helical" evidence="1">
    <location>
        <begin position="45"/>
        <end position="67"/>
    </location>
</feature>
<dbReference type="RefSeq" id="WP_214057263.1">
    <property type="nucleotide sequence ID" value="NZ_BAAAHS010000224.1"/>
</dbReference>
<protein>
    <submittedName>
        <fullName evidence="2">Uncharacterized protein</fullName>
    </submittedName>
</protein>
<evidence type="ECO:0000313" key="2">
    <source>
        <dbReference type="EMBL" id="QVT81980.1"/>
    </source>
</evidence>
<keyword evidence="1" id="KW-0812">Transmembrane</keyword>
<organism evidence="2 3">
    <name type="scientific">Nocardioides aquaticus</name>
    <dbReference type="NCBI Taxonomy" id="160826"/>
    <lineage>
        <taxon>Bacteria</taxon>
        <taxon>Bacillati</taxon>
        <taxon>Actinomycetota</taxon>
        <taxon>Actinomycetes</taxon>
        <taxon>Propionibacteriales</taxon>
        <taxon>Nocardioidaceae</taxon>
        <taxon>Nocardioides</taxon>
    </lineage>
</organism>
<dbReference type="EMBL" id="CP075371">
    <property type="protein sequence ID" value="QVT81980.1"/>
    <property type="molecule type" value="Genomic_DNA"/>
</dbReference>
<reference evidence="2 3" key="1">
    <citation type="submission" date="2021-05" db="EMBL/GenBank/DDBJ databases">
        <title>Complete genome of Nocardioides aquaticus KCTC 9944T isolated from meromictic and hypersaline Ekho Lake, Antarctica.</title>
        <authorList>
            <person name="Hwang K."/>
            <person name="Kim K.M."/>
            <person name="Choe H."/>
        </authorList>
    </citation>
    <scope>NUCLEOTIDE SEQUENCE [LARGE SCALE GENOMIC DNA]</scope>
    <source>
        <strain evidence="2 3">KCTC 9944</strain>
    </source>
</reference>
<feature type="transmembrane region" description="Helical" evidence="1">
    <location>
        <begin position="74"/>
        <end position="94"/>
    </location>
</feature>
<accession>A0ABX8EPN7</accession>
<proteinExistence type="predicted"/>
<keyword evidence="1" id="KW-1133">Transmembrane helix</keyword>
<evidence type="ECO:0000313" key="3">
    <source>
        <dbReference type="Proteomes" id="UP000679307"/>
    </source>
</evidence>
<gene>
    <name evidence="2" type="ORF">ENKNEFLB_04399</name>
</gene>
<feature type="transmembrane region" description="Helical" evidence="1">
    <location>
        <begin position="140"/>
        <end position="158"/>
    </location>
</feature>
<keyword evidence="1" id="KW-0472">Membrane</keyword>
<feature type="transmembrane region" description="Helical" evidence="1">
    <location>
        <begin position="100"/>
        <end position="119"/>
    </location>
</feature>
<name>A0ABX8EPN7_9ACTN</name>
<dbReference type="Proteomes" id="UP000679307">
    <property type="component" value="Chromosome"/>
</dbReference>
<evidence type="ECO:0000256" key="1">
    <source>
        <dbReference type="SAM" id="Phobius"/>
    </source>
</evidence>
<sequence length="173" mass="17473">MDVEGAGGGSGGTPPLPRSIWVVAWGSLASQVLLLADRGVAFDSWAGVVLSVCFGALLVGYVSAGVVRARPVRFVLACVVMVLGALSELVSVLSASGQDALDVLTLLASVTVLGALVVFRGSDWFLWQRTRSPDSGRAPIGPLVAVAVLVGVLGGVAAPQDGGLDAPVRVGAR</sequence>
<keyword evidence="3" id="KW-1185">Reference proteome</keyword>